<protein>
    <submittedName>
        <fullName evidence="2">Uncharacterized protein</fullName>
    </submittedName>
</protein>
<dbReference type="Proteomes" id="UP001153076">
    <property type="component" value="Unassembled WGS sequence"/>
</dbReference>
<comment type="caution">
    <text evidence="2">The sequence shown here is derived from an EMBL/GenBank/DDBJ whole genome shotgun (WGS) entry which is preliminary data.</text>
</comment>
<accession>A0A9Q1Q7F0</accession>
<keyword evidence="3" id="KW-1185">Reference proteome</keyword>
<evidence type="ECO:0000313" key="2">
    <source>
        <dbReference type="EMBL" id="KAJ8431683.1"/>
    </source>
</evidence>
<dbReference type="EMBL" id="JAKOGI010000671">
    <property type="protein sequence ID" value="KAJ8431683.1"/>
    <property type="molecule type" value="Genomic_DNA"/>
</dbReference>
<proteinExistence type="predicted"/>
<reference evidence="2" key="1">
    <citation type="submission" date="2022-04" db="EMBL/GenBank/DDBJ databases">
        <title>Carnegiea gigantea Genome sequencing and assembly v2.</title>
        <authorList>
            <person name="Copetti D."/>
            <person name="Sanderson M.J."/>
            <person name="Burquez A."/>
            <person name="Wojciechowski M.F."/>
        </authorList>
    </citation>
    <scope>NUCLEOTIDE SEQUENCE</scope>
    <source>
        <strain evidence="2">SGP5-SGP5p</strain>
        <tissue evidence="2">Aerial part</tissue>
    </source>
</reference>
<dbReference type="AlphaFoldDB" id="A0A9Q1Q7F0"/>
<feature type="region of interest" description="Disordered" evidence="1">
    <location>
        <begin position="1"/>
        <end position="132"/>
    </location>
</feature>
<gene>
    <name evidence="2" type="ORF">Cgig2_007505</name>
</gene>
<feature type="compositionally biased region" description="Polar residues" evidence="1">
    <location>
        <begin position="117"/>
        <end position="129"/>
    </location>
</feature>
<dbReference type="OrthoDB" id="1751090at2759"/>
<organism evidence="2 3">
    <name type="scientific">Carnegiea gigantea</name>
    <dbReference type="NCBI Taxonomy" id="171969"/>
    <lineage>
        <taxon>Eukaryota</taxon>
        <taxon>Viridiplantae</taxon>
        <taxon>Streptophyta</taxon>
        <taxon>Embryophyta</taxon>
        <taxon>Tracheophyta</taxon>
        <taxon>Spermatophyta</taxon>
        <taxon>Magnoliopsida</taxon>
        <taxon>eudicotyledons</taxon>
        <taxon>Gunneridae</taxon>
        <taxon>Pentapetalae</taxon>
        <taxon>Caryophyllales</taxon>
        <taxon>Cactineae</taxon>
        <taxon>Cactaceae</taxon>
        <taxon>Cactoideae</taxon>
        <taxon>Echinocereeae</taxon>
        <taxon>Carnegiea</taxon>
    </lineage>
</organism>
<sequence>MATHSGQARRHTQQQQHRPGLLPKRLEQHHNQKQVLLVSNLAPPPIRKQSPIEDVSGPHATVEANGPCDDEPSARQHNASRPHGSEFMGGLPGSSNLADRGSTGPIAPSPEKRAQNRNDFNSSGLQNSLFIHPSDGPSSLTIEDKLIGYKNCITWHRSMAIKLSIKRKLFLNKLDDEYNAQSSQILLVTSLPCVKQEKMQSELLTDVKPQTELSALLNKKYEVRCDNFGNKGQKDRCWELNGYTK</sequence>
<evidence type="ECO:0000256" key="1">
    <source>
        <dbReference type="SAM" id="MobiDB-lite"/>
    </source>
</evidence>
<name>A0A9Q1Q7F0_9CARY</name>
<evidence type="ECO:0000313" key="3">
    <source>
        <dbReference type="Proteomes" id="UP001153076"/>
    </source>
</evidence>